<dbReference type="InterPro" id="IPR001750">
    <property type="entry name" value="ND/Mrp_TM"/>
</dbReference>
<comment type="caution">
    <text evidence="14">The sequence shown here is derived from an EMBL/GenBank/DDBJ whole genome shotgun (WGS) entry which is preliminary data.</text>
</comment>
<feature type="transmembrane region" description="Helical" evidence="9">
    <location>
        <begin position="948"/>
        <end position="971"/>
    </location>
</feature>
<dbReference type="Proteomes" id="UP001518976">
    <property type="component" value="Unassembled WGS sequence"/>
</dbReference>
<feature type="transmembrane region" description="Helical" evidence="9">
    <location>
        <begin position="563"/>
        <end position="580"/>
    </location>
</feature>
<keyword evidence="6 9" id="KW-0472">Membrane</keyword>
<dbReference type="Pfam" id="PF13244">
    <property type="entry name" value="MbhD"/>
    <property type="match status" value="1"/>
</dbReference>
<evidence type="ECO:0000313" key="14">
    <source>
        <dbReference type="EMBL" id="MBO8189723.1"/>
    </source>
</evidence>
<dbReference type="InterPro" id="IPR025383">
    <property type="entry name" value="MrpA_C/MbhD"/>
</dbReference>
<evidence type="ECO:0000259" key="12">
    <source>
        <dbReference type="Pfam" id="PF13244"/>
    </source>
</evidence>
<dbReference type="Pfam" id="PF04039">
    <property type="entry name" value="MnhB"/>
    <property type="match status" value="1"/>
</dbReference>
<proteinExistence type="predicted"/>
<feature type="transmembrane region" description="Helical" evidence="9">
    <location>
        <begin position="625"/>
        <end position="643"/>
    </location>
</feature>
<feature type="transmembrane region" description="Helical" evidence="9">
    <location>
        <begin position="916"/>
        <end position="936"/>
    </location>
</feature>
<evidence type="ECO:0000256" key="8">
    <source>
        <dbReference type="SAM" id="MobiDB-lite"/>
    </source>
</evidence>
<dbReference type="EMBL" id="JAFFZN010000041">
    <property type="protein sequence ID" value="MBO8189723.1"/>
    <property type="molecule type" value="Genomic_DNA"/>
</dbReference>
<dbReference type="Pfam" id="PF20501">
    <property type="entry name" value="MbhE"/>
    <property type="match status" value="1"/>
</dbReference>
<evidence type="ECO:0000256" key="6">
    <source>
        <dbReference type="ARBA" id="ARBA00023136"/>
    </source>
</evidence>
<keyword evidence="4 7" id="KW-0812">Transmembrane</keyword>
<evidence type="ECO:0000313" key="15">
    <source>
        <dbReference type="Proteomes" id="UP001518976"/>
    </source>
</evidence>
<feature type="transmembrane region" description="Helical" evidence="9">
    <location>
        <begin position="892"/>
        <end position="910"/>
    </location>
</feature>
<reference evidence="14 15" key="1">
    <citation type="submission" date="2021-02" db="EMBL/GenBank/DDBJ databases">
        <title>Streptomyces spirodelae sp. nov., isolated from duckweed.</title>
        <authorList>
            <person name="Saimee Y."/>
            <person name="Duangmal K."/>
        </authorList>
    </citation>
    <scope>NUCLEOTIDE SEQUENCE [LARGE SCALE GENOMIC DNA]</scope>
    <source>
        <strain evidence="14 15">DW4-2</strain>
    </source>
</reference>
<keyword evidence="2" id="KW-0813">Transport</keyword>
<sequence>MLWLIVVHFAAACCAGPLVRWLGPRAFLPLALAPAGAAAWAAAHYGHIADGGTLSEHTTWIPALGVGIALRCDALALLMVLIAGGIGALVMIYCAAYFDRGTPQLGSFAGSLTAFAGAMLGLVLADDLIVLYVLWELTSVFSFLLIGHSSAHRTNRRAALQALLVTTLGGLVMFVGFLMLGQAAGTYRLSRLLADPPGGGALVAGALVLILVGALSKSAIWPFSFWLPGAMAAATPVSAYLHAAAMVKAGVYLIARLAPGFADVVPWRALVLVLGSVTMLLGGWRALRETDLKRLLAFGTVSQLGFITVLVGDGTRNAALAGADVILAHALFKAPLFLVVGAIDHLTGTRDLDRLSGVGRSLPGLCAVAVLAGLSMAGLPPLLGFVGKEAAVSALPQVGTAETWALAAVVAGAVLTTAYTLRFLWGAFARKECGVPPLEPVTVPPGARTGGLLLGPPLVCVLAGLALGPGVRWLDPLLSRYADLFPAEGAPYHLALWHGWGAALGLSALSWVLGVAVFLAGRPLAALGDRLARLDGDQVFARALWALERISLQITGLVQRGSLPVYLGTALLVLFGFQTAQLVAGQPWPDLAPVRWYDSVPQLVVAAGVAGVSVLCVAARQRLTAAVLAGITGYGAGLLYVLHGAPDLALTQFAVETVSLTVFVLVLRRMPARFPDGSRMWRTRRGTQLVFSVAAGGLIAGLVHLALAARTGPPSGPELLDATAHEGVRNVVATTLVDLRAWDTMGESGVLAVAAIGVTSLVYLRRRARVPVAHPLPGAEEPGAGQPGGPPVAGPGAPPGAGAPGSASVTLDRSAGAGAGPSDTGPAGAGPGRTGPSDTGSHRPPGGRLDAWKQPVRPGARAPHGSPVAPRRTWLTASSSLAPEGRSVMFEVMARLVFHPILVLSLYLLFSAENQPGGGFTAGLVAGLALAVRYLAGGRLELAAAAPVDPGFLLGLGLLTITGTGLAGLWLGGSVLASGKVTGEMWLVGPWHAASPVLFDTGVYLLVLGVVLDVLRSLGSEIDRRLERERARGVDASGSTGGEGGTAEGRP</sequence>
<feature type="transmembrane region" description="Helical" evidence="9">
    <location>
        <begin position="129"/>
        <end position="146"/>
    </location>
</feature>
<keyword evidence="15" id="KW-1185">Reference proteome</keyword>
<feature type="transmembrane region" description="Helical" evidence="9">
    <location>
        <begin position="105"/>
        <end position="123"/>
    </location>
</feature>
<feature type="compositionally biased region" description="Low complexity" evidence="8">
    <location>
        <begin position="775"/>
        <end position="784"/>
    </location>
</feature>
<feature type="transmembrane region" description="Helical" evidence="9">
    <location>
        <begin position="201"/>
        <end position="227"/>
    </location>
</feature>
<name>A0ABS3X304_9ACTN</name>
<evidence type="ECO:0000259" key="13">
    <source>
        <dbReference type="Pfam" id="PF20501"/>
    </source>
</evidence>
<organism evidence="14 15">
    <name type="scientific">Streptomyces spirodelae</name>
    <dbReference type="NCBI Taxonomy" id="2812904"/>
    <lineage>
        <taxon>Bacteria</taxon>
        <taxon>Bacillati</taxon>
        <taxon>Actinomycetota</taxon>
        <taxon>Actinomycetes</taxon>
        <taxon>Kitasatosporales</taxon>
        <taxon>Streptomycetaceae</taxon>
        <taxon>Streptomyces</taxon>
    </lineage>
</organism>
<keyword evidence="5 9" id="KW-1133">Transmembrane helix</keyword>
<evidence type="ECO:0000256" key="2">
    <source>
        <dbReference type="ARBA" id="ARBA00022448"/>
    </source>
</evidence>
<evidence type="ECO:0000256" key="4">
    <source>
        <dbReference type="ARBA" id="ARBA00022692"/>
    </source>
</evidence>
<feature type="domain" description="MrpA C-terminal/MbhE" evidence="13">
    <location>
        <begin position="684"/>
        <end position="769"/>
    </location>
</feature>
<feature type="transmembrane region" description="Helical" evidence="9">
    <location>
        <begin position="991"/>
        <end position="1015"/>
    </location>
</feature>
<feature type="transmembrane region" description="Helical" evidence="9">
    <location>
        <begin position="745"/>
        <end position="764"/>
    </location>
</feature>
<dbReference type="InterPro" id="IPR007182">
    <property type="entry name" value="MnhB"/>
</dbReference>
<evidence type="ECO:0000256" key="1">
    <source>
        <dbReference type="ARBA" id="ARBA00004651"/>
    </source>
</evidence>
<feature type="domain" description="Na+/H+ antiporter MnhB subunit-related protein" evidence="11">
    <location>
        <begin position="890"/>
        <end position="1012"/>
    </location>
</feature>
<feature type="domain" description="NADH:quinone oxidoreductase/Mrp antiporter transmembrane" evidence="10">
    <location>
        <begin position="125"/>
        <end position="415"/>
    </location>
</feature>
<keyword evidence="3" id="KW-1003">Cell membrane</keyword>
<feature type="transmembrane region" description="Helical" evidence="9">
    <location>
        <begin position="452"/>
        <end position="474"/>
    </location>
</feature>
<feature type="transmembrane region" description="Helical" evidence="9">
    <location>
        <begin position="649"/>
        <end position="668"/>
    </location>
</feature>
<evidence type="ECO:0000259" key="10">
    <source>
        <dbReference type="Pfam" id="PF00361"/>
    </source>
</evidence>
<feature type="region of interest" description="Disordered" evidence="8">
    <location>
        <begin position="775"/>
        <end position="871"/>
    </location>
</feature>
<dbReference type="PRINTS" id="PR01434">
    <property type="entry name" value="NADHDHGNASE5"/>
</dbReference>
<feature type="domain" description="MrpA C-terminal/MbhD" evidence="12">
    <location>
        <begin position="609"/>
        <end position="671"/>
    </location>
</feature>
<feature type="compositionally biased region" description="Gly residues" evidence="8">
    <location>
        <begin position="1039"/>
        <end position="1051"/>
    </location>
</feature>
<feature type="region of interest" description="Disordered" evidence="8">
    <location>
        <begin position="1030"/>
        <end position="1051"/>
    </location>
</feature>
<feature type="transmembrane region" description="Helical" evidence="9">
    <location>
        <begin position="600"/>
        <end position="618"/>
    </location>
</feature>
<gene>
    <name evidence="14" type="ORF">JW592_30395</name>
</gene>
<dbReference type="PANTHER" id="PTHR43373">
    <property type="entry name" value="NA(+)/H(+) ANTIPORTER SUBUNIT"/>
    <property type="match status" value="1"/>
</dbReference>
<accession>A0ABS3X304</accession>
<feature type="transmembrane region" description="Helical" evidence="9">
    <location>
        <begin position="74"/>
        <end position="98"/>
    </location>
</feature>
<feature type="transmembrane region" description="Helical" evidence="9">
    <location>
        <begin position="158"/>
        <end position="181"/>
    </location>
</feature>
<evidence type="ECO:0000256" key="5">
    <source>
        <dbReference type="ARBA" id="ARBA00022989"/>
    </source>
</evidence>
<feature type="transmembrane region" description="Helical" evidence="9">
    <location>
        <begin position="264"/>
        <end position="283"/>
    </location>
</feature>
<dbReference type="InterPro" id="IPR050616">
    <property type="entry name" value="CPA3_Na-H_Antiporter_A"/>
</dbReference>
<dbReference type="Pfam" id="PF00361">
    <property type="entry name" value="Proton_antipo_M"/>
    <property type="match status" value="1"/>
</dbReference>
<feature type="transmembrane region" description="Helical" evidence="9">
    <location>
        <begin position="403"/>
        <end position="421"/>
    </location>
</feature>
<dbReference type="NCBIfam" id="NF009284">
    <property type="entry name" value="PRK12644.1"/>
    <property type="match status" value="1"/>
</dbReference>
<dbReference type="RefSeq" id="WP_209268486.1">
    <property type="nucleotide sequence ID" value="NZ_JAFFZN010000041.1"/>
</dbReference>
<evidence type="ECO:0000256" key="7">
    <source>
        <dbReference type="RuleBase" id="RU000320"/>
    </source>
</evidence>
<evidence type="ECO:0000256" key="9">
    <source>
        <dbReference type="SAM" id="Phobius"/>
    </source>
</evidence>
<feature type="transmembrane region" description="Helical" evidence="9">
    <location>
        <begin position="318"/>
        <end position="343"/>
    </location>
</feature>
<protein>
    <submittedName>
        <fullName evidence="14">Na+/H+ antiporter subunit A</fullName>
    </submittedName>
</protein>
<dbReference type="PANTHER" id="PTHR43373:SF1">
    <property type="entry name" value="NA(+)_H(+) ANTIPORTER SUBUNIT A"/>
    <property type="match status" value="1"/>
</dbReference>
<feature type="transmembrane region" description="Helical" evidence="9">
    <location>
        <begin position="494"/>
        <end position="520"/>
    </location>
</feature>
<feature type="transmembrane region" description="Helical" evidence="9">
    <location>
        <begin position="295"/>
        <end position="312"/>
    </location>
</feature>
<evidence type="ECO:0000256" key="3">
    <source>
        <dbReference type="ARBA" id="ARBA00022475"/>
    </source>
</evidence>
<feature type="transmembrane region" description="Helical" evidence="9">
    <location>
        <begin position="364"/>
        <end position="383"/>
    </location>
</feature>
<feature type="compositionally biased region" description="Pro residues" evidence="8">
    <location>
        <begin position="788"/>
        <end position="798"/>
    </location>
</feature>
<feature type="transmembrane region" description="Helical" evidence="9">
    <location>
        <begin position="689"/>
        <end position="709"/>
    </location>
</feature>
<evidence type="ECO:0000259" key="11">
    <source>
        <dbReference type="Pfam" id="PF04039"/>
    </source>
</evidence>
<dbReference type="InterPro" id="IPR046806">
    <property type="entry name" value="MrpA_C/MbhE"/>
</dbReference>
<comment type="subcellular location">
    <subcellularLocation>
        <location evidence="1">Cell membrane</location>
        <topology evidence="1">Multi-pass membrane protein</topology>
    </subcellularLocation>
    <subcellularLocation>
        <location evidence="7">Membrane</location>
        <topology evidence="7">Multi-pass membrane protein</topology>
    </subcellularLocation>
</comment>